<dbReference type="Proteomes" id="UP000076552">
    <property type="component" value="Unassembled WGS sequence"/>
</dbReference>
<evidence type="ECO:0000313" key="2">
    <source>
        <dbReference type="EMBL" id="KZL74196.1"/>
    </source>
</evidence>
<dbReference type="OrthoDB" id="3625606at2759"/>
<feature type="region of interest" description="Disordered" evidence="1">
    <location>
        <begin position="283"/>
        <end position="318"/>
    </location>
</feature>
<organism evidence="2 3">
    <name type="scientific">Colletotrichum tofieldiae</name>
    <dbReference type="NCBI Taxonomy" id="708197"/>
    <lineage>
        <taxon>Eukaryota</taxon>
        <taxon>Fungi</taxon>
        <taxon>Dikarya</taxon>
        <taxon>Ascomycota</taxon>
        <taxon>Pezizomycotina</taxon>
        <taxon>Sordariomycetes</taxon>
        <taxon>Hypocreomycetidae</taxon>
        <taxon>Glomerellales</taxon>
        <taxon>Glomerellaceae</taxon>
        <taxon>Colletotrichum</taxon>
        <taxon>Colletotrichum spaethianum species complex</taxon>
    </lineage>
</organism>
<dbReference type="EMBL" id="LFIV01000035">
    <property type="protein sequence ID" value="KZL74196.1"/>
    <property type="molecule type" value="Genomic_DNA"/>
</dbReference>
<dbReference type="AlphaFoldDB" id="A0A166V5N5"/>
<gene>
    <name evidence="2" type="ORF">CT0861_10954</name>
</gene>
<feature type="compositionally biased region" description="Basic and acidic residues" evidence="1">
    <location>
        <begin position="302"/>
        <end position="318"/>
    </location>
</feature>
<sequence length="318" mass="36106">MKPLRVAGRIIGTIYYFTLRRTKGYHKPKSSLTTEQLARVGRNLGTLKDRESFESALRREFQNLVDEGYRKRLEIESRTDRGERIWLSHYTKNGIFYHWVIITHGFKYELRRGDNEGVSKTKKYLIKSGFGGEYHFNVQPATILEERRQMAITDHHKPIVGEHFLSMIGWTLKSRQEADAAGKAVMDNFGTYTYLYNNCQDFLRRFAKKIITQKADDWKWFFEGALSRYQYAPVTAPVELAILAKVSLESMKSLRGTVTGQDAVILELNISRNEMYVKEQENAYVDERSGPDGTDGGGGAKDSGHDGGGHDGGNDGGG</sequence>
<evidence type="ECO:0008006" key="4">
    <source>
        <dbReference type="Google" id="ProtNLM"/>
    </source>
</evidence>
<comment type="caution">
    <text evidence="2">The sequence shown here is derived from an EMBL/GenBank/DDBJ whole genome shotgun (WGS) entry which is preliminary data.</text>
</comment>
<name>A0A166V5N5_9PEZI</name>
<accession>A0A166V5N5</accession>
<keyword evidence="3" id="KW-1185">Reference proteome</keyword>
<proteinExistence type="predicted"/>
<reference evidence="2 3" key="1">
    <citation type="submission" date="2015-06" db="EMBL/GenBank/DDBJ databases">
        <title>Survival trade-offs in plant roots during colonization by closely related pathogenic and mutualistic fungi.</title>
        <authorList>
            <person name="Hacquard S."/>
            <person name="Kracher B."/>
            <person name="Hiruma K."/>
            <person name="Weinman A."/>
            <person name="Muench P."/>
            <person name="Garrido Oter R."/>
            <person name="Ver Loren van Themaat E."/>
            <person name="Dallerey J.-F."/>
            <person name="Damm U."/>
            <person name="Henrissat B."/>
            <person name="Lespinet O."/>
            <person name="Thon M."/>
            <person name="Kemen E."/>
            <person name="McHardy A.C."/>
            <person name="Schulze-Lefert P."/>
            <person name="O'Connell R.J."/>
        </authorList>
    </citation>
    <scope>NUCLEOTIDE SEQUENCE [LARGE SCALE GENOMIC DNA]</scope>
    <source>
        <strain evidence="2 3">0861</strain>
    </source>
</reference>
<protein>
    <recommendedName>
        <fullName evidence="4">PPPDE domain-containing protein</fullName>
    </recommendedName>
</protein>
<evidence type="ECO:0000256" key="1">
    <source>
        <dbReference type="SAM" id="MobiDB-lite"/>
    </source>
</evidence>
<evidence type="ECO:0000313" key="3">
    <source>
        <dbReference type="Proteomes" id="UP000076552"/>
    </source>
</evidence>